<dbReference type="NCBIfam" id="TIGR01853">
    <property type="entry name" value="lipid_A_lpxD"/>
    <property type="match status" value="1"/>
</dbReference>
<comment type="function">
    <text evidence="7">Catalyzes the N-acylation of UDP-3-O-acylglucosamine using 3-hydroxyacyl-ACP as the acyl donor. Is involved in the biosynthesis of lipid A, a phosphorylated glycolipid that anchors the lipopolysaccharide to the outer membrane of the cell.</text>
</comment>
<protein>
    <recommendedName>
        <fullName evidence="7">UDP-3-O-acylglucosamine N-acyltransferase</fullName>
        <ecNumber evidence="7">2.3.1.191</ecNumber>
    </recommendedName>
</protein>
<dbReference type="Proteomes" id="UP000282106">
    <property type="component" value="Unassembled WGS sequence"/>
</dbReference>
<evidence type="ECO:0000259" key="8">
    <source>
        <dbReference type="Pfam" id="PF04613"/>
    </source>
</evidence>
<comment type="catalytic activity">
    <reaction evidence="7">
        <text>a UDP-3-O-[(3R)-3-hydroxyacyl]-alpha-D-glucosamine + a (3R)-hydroxyacyl-[ACP] = a UDP-2-N,3-O-bis[(3R)-3-hydroxyacyl]-alpha-D-glucosamine + holo-[ACP] + H(+)</text>
        <dbReference type="Rhea" id="RHEA:53836"/>
        <dbReference type="Rhea" id="RHEA-COMP:9685"/>
        <dbReference type="Rhea" id="RHEA-COMP:9945"/>
        <dbReference type="ChEBI" id="CHEBI:15378"/>
        <dbReference type="ChEBI" id="CHEBI:64479"/>
        <dbReference type="ChEBI" id="CHEBI:78827"/>
        <dbReference type="ChEBI" id="CHEBI:137740"/>
        <dbReference type="ChEBI" id="CHEBI:137748"/>
        <dbReference type="EC" id="2.3.1.191"/>
    </reaction>
</comment>
<dbReference type="Pfam" id="PF14602">
    <property type="entry name" value="Hexapep_2"/>
    <property type="match status" value="1"/>
</dbReference>
<dbReference type="InterPro" id="IPR020573">
    <property type="entry name" value="UDP_GlcNAc_AcTrfase_non-rep"/>
</dbReference>
<keyword evidence="3 7" id="KW-0808">Transferase</keyword>
<feature type="active site" description="Proton acceptor" evidence="7">
    <location>
        <position position="244"/>
    </location>
</feature>
<dbReference type="Gene3D" id="2.160.10.10">
    <property type="entry name" value="Hexapeptide repeat proteins"/>
    <property type="match status" value="1"/>
</dbReference>
<evidence type="ECO:0000256" key="6">
    <source>
        <dbReference type="ARBA" id="ARBA00023315"/>
    </source>
</evidence>
<dbReference type="HAMAP" id="MF_00523">
    <property type="entry name" value="LpxD"/>
    <property type="match status" value="1"/>
</dbReference>
<dbReference type="InterPro" id="IPR011004">
    <property type="entry name" value="Trimer_LpxA-like_sf"/>
</dbReference>
<feature type="domain" description="UDP-3-O-[3-hydroxymyristoyl] glucosamine N-acyltransferase non-repeat region" evidence="8">
    <location>
        <begin position="28"/>
        <end position="93"/>
    </location>
</feature>
<dbReference type="EMBL" id="RJVO01000003">
    <property type="protein sequence ID" value="ROH91116.1"/>
    <property type="molecule type" value="Genomic_DNA"/>
</dbReference>
<dbReference type="PANTHER" id="PTHR43378:SF2">
    <property type="entry name" value="UDP-3-O-ACYLGLUCOSAMINE N-ACYLTRANSFERASE 1, MITOCHONDRIAL-RELATED"/>
    <property type="match status" value="1"/>
</dbReference>
<dbReference type="EC" id="2.3.1.191" evidence="7"/>
<evidence type="ECO:0000256" key="1">
    <source>
        <dbReference type="ARBA" id="ARBA00022516"/>
    </source>
</evidence>
<dbReference type="Pfam" id="PF04613">
    <property type="entry name" value="LpxD"/>
    <property type="match status" value="1"/>
</dbReference>
<dbReference type="GO" id="GO:0009245">
    <property type="term" value="P:lipid A biosynthetic process"/>
    <property type="evidence" value="ECO:0007669"/>
    <property type="project" value="UniProtKB-UniRule"/>
</dbReference>
<accession>A0A3N0VEG9</accession>
<dbReference type="Pfam" id="PF00132">
    <property type="entry name" value="Hexapep"/>
    <property type="match status" value="2"/>
</dbReference>
<dbReference type="Gene3D" id="1.20.5.170">
    <property type="match status" value="1"/>
</dbReference>
<organism evidence="9 10">
    <name type="scientific">Stagnimonas aquatica</name>
    <dbReference type="NCBI Taxonomy" id="2689987"/>
    <lineage>
        <taxon>Bacteria</taxon>
        <taxon>Pseudomonadati</taxon>
        <taxon>Pseudomonadota</taxon>
        <taxon>Gammaproteobacteria</taxon>
        <taxon>Nevskiales</taxon>
        <taxon>Nevskiaceae</taxon>
        <taxon>Stagnimonas</taxon>
    </lineage>
</organism>
<evidence type="ECO:0000256" key="4">
    <source>
        <dbReference type="ARBA" id="ARBA00022737"/>
    </source>
</evidence>
<dbReference type="GO" id="GO:0016020">
    <property type="term" value="C:membrane"/>
    <property type="evidence" value="ECO:0007669"/>
    <property type="project" value="GOC"/>
</dbReference>
<dbReference type="UniPathway" id="UPA00973"/>
<keyword evidence="4 7" id="KW-0677">Repeat</keyword>
<dbReference type="FunCoup" id="A0A3N0VEG9">
    <property type="interactions" value="419"/>
</dbReference>
<comment type="caution">
    <text evidence="9">The sequence shown here is derived from an EMBL/GenBank/DDBJ whole genome shotgun (WGS) entry which is preliminary data.</text>
</comment>
<dbReference type="InterPro" id="IPR007691">
    <property type="entry name" value="LpxD"/>
</dbReference>
<dbReference type="GO" id="GO:0103118">
    <property type="term" value="F:UDP-3-O-[(3R)-3-hydroxyacyl]-glucosamine N-acyltransferase activity"/>
    <property type="evidence" value="ECO:0007669"/>
    <property type="project" value="UniProtKB-EC"/>
</dbReference>
<proteinExistence type="inferred from homology"/>
<dbReference type="RefSeq" id="WP_123211571.1">
    <property type="nucleotide sequence ID" value="NZ_RJVO01000003.1"/>
</dbReference>
<comment type="similarity">
    <text evidence="7">Belongs to the transferase hexapeptide repeat family. LpxD subfamily.</text>
</comment>
<evidence type="ECO:0000256" key="5">
    <source>
        <dbReference type="ARBA" id="ARBA00023098"/>
    </source>
</evidence>
<dbReference type="SUPFAM" id="SSF51161">
    <property type="entry name" value="Trimeric LpxA-like enzymes"/>
    <property type="match status" value="1"/>
</dbReference>
<dbReference type="InParanoid" id="A0A3N0VEG9"/>
<comment type="subunit">
    <text evidence="7">Homotrimer.</text>
</comment>
<comment type="pathway">
    <text evidence="7">Bacterial outer membrane biogenesis; LPS lipid A biosynthesis.</text>
</comment>
<name>A0A3N0VEG9_9GAMM</name>
<keyword evidence="5 7" id="KW-0443">Lipid metabolism</keyword>
<dbReference type="NCBIfam" id="NF002060">
    <property type="entry name" value="PRK00892.1"/>
    <property type="match status" value="1"/>
</dbReference>
<evidence type="ECO:0000256" key="7">
    <source>
        <dbReference type="HAMAP-Rule" id="MF_00523"/>
    </source>
</evidence>
<evidence type="ECO:0000256" key="2">
    <source>
        <dbReference type="ARBA" id="ARBA00022556"/>
    </source>
</evidence>
<keyword evidence="2 7" id="KW-0441">Lipid A biosynthesis</keyword>
<keyword evidence="10" id="KW-1185">Reference proteome</keyword>
<dbReference type="GO" id="GO:0016410">
    <property type="term" value="F:N-acyltransferase activity"/>
    <property type="evidence" value="ECO:0007669"/>
    <property type="project" value="InterPro"/>
</dbReference>
<gene>
    <name evidence="7 9" type="primary">lpxD</name>
    <name evidence="9" type="ORF">ED208_09150</name>
</gene>
<dbReference type="AlphaFoldDB" id="A0A3N0VEG9"/>
<evidence type="ECO:0000256" key="3">
    <source>
        <dbReference type="ARBA" id="ARBA00022679"/>
    </source>
</evidence>
<reference evidence="9 10" key="1">
    <citation type="submission" date="2018-10" db="EMBL/GenBank/DDBJ databases">
        <authorList>
            <person name="Chen W.-M."/>
        </authorList>
    </citation>
    <scope>NUCLEOTIDE SEQUENCE [LARGE SCALE GENOMIC DNA]</scope>
    <source>
        <strain evidence="9 10">THS-13</strain>
    </source>
</reference>
<dbReference type="CDD" id="cd03352">
    <property type="entry name" value="LbH_LpxD"/>
    <property type="match status" value="1"/>
</dbReference>
<keyword evidence="6 7" id="KW-0012">Acyltransferase</keyword>
<keyword evidence="1 7" id="KW-0444">Lipid biosynthesis</keyword>
<dbReference type="Gene3D" id="3.40.1390.10">
    <property type="entry name" value="MurE/MurF, N-terminal domain"/>
    <property type="match status" value="1"/>
</dbReference>
<dbReference type="PANTHER" id="PTHR43378">
    <property type="entry name" value="UDP-3-O-ACYLGLUCOSAMINE N-ACYLTRANSFERASE"/>
    <property type="match status" value="1"/>
</dbReference>
<evidence type="ECO:0000313" key="10">
    <source>
        <dbReference type="Proteomes" id="UP000282106"/>
    </source>
</evidence>
<evidence type="ECO:0000313" key="9">
    <source>
        <dbReference type="EMBL" id="ROH91116.1"/>
    </source>
</evidence>
<dbReference type="InterPro" id="IPR001451">
    <property type="entry name" value="Hexapep"/>
</dbReference>
<sequence>MTESSPSYTLAELAERFQLEVVGDGQTRVAGLCELKPGEPGKLGFLASPQYRAQLADTRAAAVVVGKRDVSALTTPGLLARDPSLAFARIARLFDASRAFAPGVDASASVAGSARLATGVFVGARAVIEAGVSVGEGSYIGPGSILRADASLGPGCRLEAAVTVGERVRLGARVLVQPGAVIGARGFGNVRLPDGSWEEMPQLGTVVVGDDVEIGANTTIDRGALGDTVIEDGVRLDNQIQIAHNCVIGRNTAIAACTGIAGSTRIGQRCMIGGAAGIGGHLVIADDVVLLGRAMVTNSIDTPGVYGSGLPLAPAREWRKTVARVRRLDKLTERVKHLEGLLHVKAQESADASEGNDN</sequence>